<sequence length="131" mass="15460">MSFRYVIAINLLIVFVIGCQAAKKEHFELPEIRKKFVHEVNFEKADFIEESNSYYQHFDSASYSYSVTWSAKKKLIAESANYSDLSEVFTYQDGKLSMKAKAKKHTFEPFYRENVDENSEQTEDSIFYYLK</sequence>
<evidence type="ECO:0000313" key="2">
    <source>
        <dbReference type="Proteomes" id="UP000297762"/>
    </source>
</evidence>
<reference evidence="1" key="1">
    <citation type="journal article" date="2019" name="PLoS Negl. Trop. Dis.">
        <title>Revisiting the worldwide diversity of Leptospira species in the environment.</title>
        <authorList>
            <person name="Vincent A.T."/>
            <person name="Schiettekatte O."/>
            <person name="Bourhy P."/>
            <person name="Veyrier F.J."/>
            <person name="Picardeau M."/>
        </authorList>
    </citation>
    <scope>NUCLEOTIDE SEQUENCE [LARGE SCALE GENOMIC DNA]</scope>
    <source>
        <strain evidence="1">201702455</strain>
    </source>
</reference>
<accession>A0A4R9KFR4</accession>
<name>A0A4R9KFR4_9LEPT</name>
<dbReference type="Proteomes" id="UP000297762">
    <property type="component" value="Unassembled WGS sequence"/>
</dbReference>
<organism evidence="1 2">
    <name type="scientific">Leptospira sarikeiensis</name>
    <dbReference type="NCBI Taxonomy" id="2484943"/>
    <lineage>
        <taxon>Bacteria</taxon>
        <taxon>Pseudomonadati</taxon>
        <taxon>Spirochaetota</taxon>
        <taxon>Spirochaetia</taxon>
        <taxon>Leptospirales</taxon>
        <taxon>Leptospiraceae</taxon>
        <taxon>Leptospira</taxon>
    </lineage>
</organism>
<dbReference type="AlphaFoldDB" id="A0A4R9KFR4"/>
<keyword evidence="2" id="KW-1185">Reference proteome</keyword>
<dbReference type="EMBL" id="RQGF01000003">
    <property type="protein sequence ID" value="TGL65927.1"/>
    <property type="molecule type" value="Genomic_DNA"/>
</dbReference>
<comment type="caution">
    <text evidence="1">The sequence shown here is derived from an EMBL/GenBank/DDBJ whole genome shotgun (WGS) entry which is preliminary data.</text>
</comment>
<dbReference type="RefSeq" id="WP_135647457.1">
    <property type="nucleotide sequence ID" value="NZ_RQGF01000003.1"/>
</dbReference>
<dbReference type="PROSITE" id="PS51257">
    <property type="entry name" value="PROKAR_LIPOPROTEIN"/>
    <property type="match status" value="1"/>
</dbReference>
<dbReference type="OrthoDB" id="346475at2"/>
<proteinExistence type="predicted"/>
<evidence type="ECO:0000313" key="1">
    <source>
        <dbReference type="EMBL" id="TGL65927.1"/>
    </source>
</evidence>
<gene>
    <name evidence="1" type="ORF">EHQ64_00350</name>
</gene>
<protein>
    <submittedName>
        <fullName evidence="1">Uncharacterized protein</fullName>
    </submittedName>
</protein>